<dbReference type="Gene3D" id="3.40.1810.10">
    <property type="entry name" value="Transcription factor, MADS-box"/>
    <property type="match status" value="1"/>
</dbReference>
<reference evidence="7" key="1">
    <citation type="submission" date="2024-03" db="EMBL/GenBank/DDBJ databases">
        <title>WGS assembly of Saponaria officinalis var. Norfolk2.</title>
        <authorList>
            <person name="Jenkins J."/>
            <person name="Shu S."/>
            <person name="Grimwood J."/>
            <person name="Barry K."/>
            <person name="Goodstein D."/>
            <person name="Schmutz J."/>
            <person name="Leebens-Mack J."/>
            <person name="Osbourn A."/>
        </authorList>
    </citation>
    <scope>NUCLEOTIDE SEQUENCE [LARGE SCALE GENOMIC DNA]</scope>
    <source>
        <strain evidence="7">JIC</strain>
    </source>
</reference>
<organism evidence="7 8">
    <name type="scientific">Saponaria officinalis</name>
    <name type="common">Common soapwort</name>
    <name type="synonym">Lychnis saponaria</name>
    <dbReference type="NCBI Taxonomy" id="3572"/>
    <lineage>
        <taxon>Eukaryota</taxon>
        <taxon>Viridiplantae</taxon>
        <taxon>Streptophyta</taxon>
        <taxon>Embryophyta</taxon>
        <taxon>Tracheophyta</taxon>
        <taxon>Spermatophyta</taxon>
        <taxon>Magnoliopsida</taxon>
        <taxon>eudicotyledons</taxon>
        <taxon>Gunneridae</taxon>
        <taxon>Pentapetalae</taxon>
        <taxon>Caryophyllales</taxon>
        <taxon>Caryophyllaceae</taxon>
        <taxon>Caryophylleae</taxon>
        <taxon>Saponaria</taxon>
    </lineage>
</organism>
<dbReference type="EMBL" id="JBDFQZ010000012">
    <property type="protein sequence ID" value="KAK9673211.1"/>
    <property type="molecule type" value="Genomic_DNA"/>
</dbReference>
<evidence type="ECO:0000256" key="1">
    <source>
        <dbReference type="ARBA" id="ARBA00004123"/>
    </source>
</evidence>
<dbReference type="GO" id="GO:0000981">
    <property type="term" value="F:DNA-binding transcription factor activity, RNA polymerase II-specific"/>
    <property type="evidence" value="ECO:0007669"/>
    <property type="project" value="TreeGrafter"/>
</dbReference>
<evidence type="ECO:0000313" key="8">
    <source>
        <dbReference type="Proteomes" id="UP001443914"/>
    </source>
</evidence>
<evidence type="ECO:0000259" key="6">
    <source>
        <dbReference type="PROSITE" id="PS50066"/>
    </source>
</evidence>
<comment type="subcellular location">
    <subcellularLocation>
        <location evidence="1">Nucleus</location>
    </subcellularLocation>
</comment>
<name>A0AAW1HAZ4_SAPOF</name>
<dbReference type="PANTHER" id="PTHR11945:SF629">
    <property type="entry name" value="OS02G0164450 PROTEIN"/>
    <property type="match status" value="1"/>
</dbReference>
<dbReference type="InterPro" id="IPR036879">
    <property type="entry name" value="TF_MADSbox_sf"/>
</dbReference>
<accession>A0AAW1HAZ4</accession>
<keyword evidence="8" id="KW-1185">Reference proteome</keyword>
<comment type="caution">
    <text evidence="7">The sequence shown here is derived from an EMBL/GenBank/DDBJ whole genome shotgun (WGS) entry which is preliminary data.</text>
</comment>
<feature type="domain" description="MADS-box" evidence="6">
    <location>
        <begin position="10"/>
        <end position="70"/>
    </location>
</feature>
<proteinExistence type="predicted"/>
<dbReference type="GO" id="GO:0005634">
    <property type="term" value="C:nucleus"/>
    <property type="evidence" value="ECO:0007669"/>
    <property type="project" value="UniProtKB-SubCell"/>
</dbReference>
<evidence type="ECO:0000256" key="5">
    <source>
        <dbReference type="ARBA" id="ARBA00023242"/>
    </source>
</evidence>
<dbReference type="PRINTS" id="PR00404">
    <property type="entry name" value="MADSDOMAIN"/>
</dbReference>
<dbReference type="SUPFAM" id="SSF55455">
    <property type="entry name" value="SRF-like"/>
    <property type="match status" value="1"/>
</dbReference>
<dbReference type="GO" id="GO:0000978">
    <property type="term" value="F:RNA polymerase II cis-regulatory region sequence-specific DNA binding"/>
    <property type="evidence" value="ECO:0007669"/>
    <property type="project" value="TreeGrafter"/>
</dbReference>
<gene>
    <name evidence="7" type="ORF">RND81_12G153400</name>
</gene>
<dbReference type="Proteomes" id="UP001443914">
    <property type="component" value="Unassembled WGS sequence"/>
</dbReference>
<dbReference type="GO" id="GO:0046983">
    <property type="term" value="F:protein dimerization activity"/>
    <property type="evidence" value="ECO:0007669"/>
    <property type="project" value="InterPro"/>
</dbReference>
<keyword evidence="5" id="KW-0539">Nucleus</keyword>
<keyword evidence="4" id="KW-0804">Transcription</keyword>
<evidence type="ECO:0000256" key="3">
    <source>
        <dbReference type="ARBA" id="ARBA00023125"/>
    </source>
</evidence>
<keyword evidence="2" id="KW-0805">Transcription regulation</keyword>
<dbReference type="Pfam" id="PF00319">
    <property type="entry name" value="SRF-TF"/>
    <property type="match status" value="1"/>
</dbReference>
<evidence type="ECO:0000313" key="7">
    <source>
        <dbReference type="EMBL" id="KAK9673211.1"/>
    </source>
</evidence>
<dbReference type="AlphaFoldDB" id="A0AAW1HAZ4"/>
<dbReference type="InterPro" id="IPR002100">
    <property type="entry name" value="TF_MADSbox"/>
</dbReference>
<dbReference type="PANTHER" id="PTHR11945">
    <property type="entry name" value="MADS BOX PROTEIN"/>
    <property type="match status" value="1"/>
</dbReference>
<sequence length="245" mass="27643">MEEVLKTQNKGKRKIPIEPITNKTKKQVTFSKRRGGLNKKGSELCCLCDANLAIITFSGAGKLFGFGHPSVEDVVQRYINNTGNKNNSFSDNRDNSNTVNQIGTLSTKYKEILSQIEVEKKFSSSSNNSNNNNNYINNNIGEFLWEVDIDQLGLVELQHYKIALERLRNDVATRVDEINRSSMNIVPQNFSFCTRDENMVAHYNQGLFDGSNNTSSIGYGMGRDNLYPPMVPMDSFCNMLMKKEA</sequence>
<dbReference type="PROSITE" id="PS50066">
    <property type="entry name" value="MADS_BOX_2"/>
    <property type="match status" value="1"/>
</dbReference>
<dbReference type="FunFam" id="3.40.1810.10:FF:000006">
    <property type="entry name" value="Agamous-like MADS-box protein AGL62"/>
    <property type="match status" value="1"/>
</dbReference>
<dbReference type="SMART" id="SM00432">
    <property type="entry name" value="MADS"/>
    <property type="match status" value="1"/>
</dbReference>
<evidence type="ECO:0000256" key="4">
    <source>
        <dbReference type="ARBA" id="ARBA00023163"/>
    </source>
</evidence>
<protein>
    <recommendedName>
        <fullName evidence="6">MADS-box domain-containing protein</fullName>
    </recommendedName>
</protein>
<keyword evidence="3" id="KW-0238">DNA-binding</keyword>
<evidence type="ECO:0000256" key="2">
    <source>
        <dbReference type="ARBA" id="ARBA00023015"/>
    </source>
</evidence>